<feature type="non-terminal residue" evidence="2">
    <location>
        <position position="300"/>
    </location>
</feature>
<gene>
    <name evidence="2" type="ORF">AVDCRST_MAG65-846</name>
</gene>
<dbReference type="EMBL" id="CADCVL010000143">
    <property type="protein sequence ID" value="CAA9472141.1"/>
    <property type="molecule type" value="Genomic_DNA"/>
</dbReference>
<feature type="compositionally biased region" description="Basic residues" evidence="1">
    <location>
        <begin position="291"/>
        <end position="300"/>
    </location>
</feature>
<name>A0A6J4RLL0_9ACTN</name>
<feature type="region of interest" description="Disordered" evidence="1">
    <location>
        <begin position="248"/>
        <end position="300"/>
    </location>
</feature>
<dbReference type="GO" id="GO:0016787">
    <property type="term" value="F:hydrolase activity"/>
    <property type="evidence" value="ECO:0007669"/>
    <property type="project" value="UniProtKB-KW"/>
</dbReference>
<feature type="compositionally biased region" description="Low complexity" evidence="1">
    <location>
        <begin position="122"/>
        <end position="137"/>
    </location>
</feature>
<reference evidence="2" key="1">
    <citation type="submission" date="2020-02" db="EMBL/GenBank/DDBJ databases">
        <authorList>
            <person name="Meier V. D."/>
        </authorList>
    </citation>
    <scope>NUCLEOTIDE SEQUENCE</scope>
    <source>
        <strain evidence="2">AVDCRST_MAG65</strain>
    </source>
</reference>
<evidence type="ECO:0000256" key="1">
    <source>
        <dbReference type="SAM" id="MobiDB-lite"/>
    </source>
</evidence>
<feature type="compositionally biased region" description="Basic and acidic residues" evidence="1">
    <location>
        <begin position="142"/>
        <end position="159"/>
    </location>
</feature>
<feature type="compositionally biased region" description="Basic and acidic residues" evidence="1">
    <location>
        <begin position="253"/>
        <end position="267"/>
    </location>
</feature>
<keyword evidence="2" id="KW-0378">Hydrolase</keyword>
<feature type="region of interest" description="Disordered" evidence="1">
    <location>
        <begin position="1"/>
        <end position="234"/>
    </location>
</feature>
<accession>A0A6J4RLL0</accession>
<feature type="compositionally biased region" description="Basic residues" evidence="1">
    <location>
        <begin position="214"/>
        <end position="229"/>
    </location>
</feature>
<proteinExistence type="predicted"/>
<organism evidence="2">
    <name type="scientific">uncultured Solirubrobacteraceae bacterium</name>
    <dbReference type="NCBI Taxonomy" id="1162706"/>
    <lineage>
        <taxon>Bacteria</taxon>
        <taxon>Bacillati</taxon>
        <taxon>Actinomycetota</taxon>
        <taxon>Thermoleophilia</taxon>
        <taxon>Solirubrobacterales</taxon>
        <taxon>Solirubrobacteraceae</taxon>
        <taxon>environmental samples</taxon>
    </lineage>
</organism>
<evidence type="ECO:0000313" key="2">
    <source>
        <dbReference type="EMBL" id="CAA9472141.1"/>
    </source>
</evidence>
<dbReference type="EC" id="3.6.3.14" evidence="2"/>
<feature type="compositionally biased region" description="Basic and acidic residues" evidence="1">
    <location>
        <begin position="63"/>
        <end position="81"/>
    </location>
</feature>
<sequence>GAEGSQGPHRVGQEHPEDHPGHGDGRRCSPAQGRAADPGAAPVRLGDPSHDAPGGRRGGQHPAHADPRRARVRAARRDPAVHGRPRPGRGVQLPDRPRRPTGRRRLPGRGQAGRLLRRGAPRRLVAALPQAGAGRRLPGLHRPPDLRGRPRDRGRPDGRLRRRRRGSGGGLLQLLRVAPRAERHTRDAAPAQPGLDHGGRRRGDRRGGACERAHRAHRVRAGSGRHPRAPRAVLRGDLDLPGAARIDLVGARRPHDGDAQRLRERGRAHQGPHAAGQPRAAGSHHPGNHGSRLRRRVAGL</sequence>
<protein>
    <submittedName>
        <fullName evidence="2">ATP synthase gamma chain</fullName>
        <ecNumber evidence="2">3.6.3.14</ecNumber>
    </submittedName>
</protein>
<feature type="non-terminal residue" evidence="2">
    <location>
        <position position="1"/>
    </location>
</feature>
<feature type="compositionally biased region" description="Basic and acidic residues" evidence="1">
    <location>
        <begin position="11"/>
        <end position="27"/>
    </location>
</feature>
<dbReference type="AlphaFoldDB" id="A0A6J4RLL0"/>